<keyword evidence="2 5" id="KW-0812">Transmembrane</keyword>
<comment type="subcellular location">
    <subcellularLocation>
        <location evidence="1">Membrane</location>
        <topology evidence="1">Multi-pass membrane protein</topology>
    </subcellularLocation>
</comment>
<evidence type="ECO:0000256" key="5">
    <source>
        <dbReference type="SAM" id="Phobius"/>
    </source>
</evidence>
<evidence type="ECO:0000256" key="1">
    <source>
        <dbReference type="ARBA" id="ARBA00004141"/>
    </source>
</evidence>
<feature type="transmembrane region" description="Helical" evidence="5">
    <location>
        <begin position="126"/>
        <end position="146"/>
    </location>
</feature>
<evidence type="ECO:0000256" key="4">
    <source>
        <dbReference type="ARBA" id="ARBA00023136"/>
    </source>
</evidence>
<protein>
    <recommendedName>
        <fullName evidence="7">DNA-binding protein</fullName>
    </recommendedName>
</protein>
<feature type="non-terminal residue" evidence="6">
    <location>
        <position position="1"/>
    </location>
</feature>
<proteinExistence type="predicted"/>
<dbReference type="InterPro" id="IPR004254">
    <property type="entry name" value="AdipoR/HlyIII-related"/>
</dbReference>
<dbReference type="Pfam" id="PF03006">
    <property type="entry name" value="HlyIII"/>
    <property type="match status" value="1"/>
</dbReference>
<dbReference type="GO" id="GO:0016020">
    <property type="term" value="C:membrane"/>
    <property type="evidence" value="ECO:0007669"/>
    <property type="project" value="UniProtKB-SubCell"/>
</dbReference>
<reference evidence="6" key="1">
    <citation type="submission" date="2018-05" db="EMBL/GenBank/DDBJ databases">
        <authorList>
            <person name="Lanie J.A."/>
            <person name="Ng W.-L."/>
            <person name="Kazmierczak K.M."/>
            <person name="Andrzejewski T.M."/>
            <person name="Davidsen T.M."/>
            <person name="Wayne K.J."/>
            <person name="Tettelin H."/>
            <person name="Glass J.I."/>
            <person name="Rusch D."/>
            <person name="Podicherti R."/>
            <person name="Tsui H.-C.T."/>
            <person name="Winkler M.E."/>
        </authorList>
    </citation>
    <scope>NUCLEOTIDE SEQUENCE</scope>
</reference>
<evidence type="ECO:0008006" key="7">
    <source>
        <dbReference type="Google" id="ProtNLM"/>
    </source>
</evidence>
<feature type="transmembrane region" description="Helical" evidence="5">
    <location>
        <begin position="188"/>
        <end position="208"/>
    </location>
</feature>
<evidence type="ECO:0000256" key="2">
    <source>
        <dbReference type="ARBA" id="ARBA00022692"/>
    </source>
</evidence>
<gene>
    <name evidence="6" type="ORF">METZ01_LOCUS54263</name>
</gene>
<evidence type="ECO:0000256" key="3">
    <source>
        <dbReference type="ARBA" id="ARBA00022989"/>
    </source>
</evidence>
<evidence type="ECO:0000313" key="6">
    <source>
        <dbReference type="EMBL" id="SVA01409.1"/>
    </source>
</evidence>
<accession>A0A381SD37</accession>
<feature type="transmembrane region" description="Helical" evidence="5">
    <location>
        <begin position="12"/>
        <end position="30"/>
    </location>
</feature>
<keyword evidence="4 5" id="KW-0472">Membrane</keyword>
<dbReference type="AlphaFoldDB" id="A0A381SD37"/>
<dbReference type="EMBL" id="UINC01002900">
    <property type="protein sequence ID" value="SVA01409.1"/>
    <property type="molecule type" value="Genomic_DNA"/>
</dbReference>
<feature type="transmembrane region" description="Helical" evidence="5">
    <location>
        <begin position="37"/>
        <end position="55"/>
    </location>
</feature>
<name>A0A381SD37_9ZZZZ</name>
<keyword evidence="3 5" id="KW-1133">Transmembrane helix</keyword>
<dbReference type="PANTHER" id="PTHR20855:SF3">
    <property type="entry name" value="LD03007P"/>
    <property type="match status" value="1"/>
</dbReference>
<organism evidence="6">
    <name type="scientific">marine metagenome</name>
    <dbReference type="NCBI Taxonomy" id="408172"/>
    <lineage>
        <taxon>unclassified sequences</taxon>
        <taxon>metagenomes</taxon>
        <taxon>ecological metagenomes</taxon>
    </lineage>
</organism>
<feature type="transmembrane region" description="Helical" evidence="5">
    <location>
        <begin position="75"/>
        <end position="93"/>
    </location>
</feature>
<feature type="transmembrane region" description="Helical" evidence="5">
    <location>
        <begin position="153"/>
        <end position="176"/>
    </location>
</feature>
<dbReference type="PANTHER" id="PTHR20855">
    <property type="entry name" value="ADIPOR/PROGESTIN RECEPTOR-RELATED"/>
    <property type="match status" value="1"/>
</dbReference>
<sequence length="210" mass="22485">VLPRPRWRGVMHRVAVPATVVAGGWLVSTAPAGRDRVGAAVFVAGALLMFVASSLVHLRRWSIPVWEALFRFDHAAIFVLIAASATPIGVSVLEGRSATLLLWAVWIGAAIGVGLRLLPFHPPKGLMNSLFLALGWVPIVVAPDLFRGLEPLAILLVVVEGLLYSGGALMLGARWPDPYPEVFGYHEVWHTLVTTAVAAHFVVVALVVTA</sequence>
<feature type="transmembrane region" description="Helical" evidence="5">
    <location>
        <begin position="100"/>
        <end position="120"/>
    </location>
</feature>